<proteinExistence type="predicted"/>
<organism evidence="2 3">
    <name type="scientific">Actinoplanes subglobosus</name>
    <dbReference type="NCBI Taxonomy" id="1547892"/>
    <lineage>
        <taxon>Bacteria</taxon>
        <taxon>Bacillati</taxon>
        <taxon>Actinomycetota</taxon>
        <taxon>Actinomycetes</taxon>
        <taxon>Micromonosporales</taxon>
        <taxon>Micromonosporaceae</taxon>
        <taxon>Actinoplanes</taxon>
    </lineage>
</organism>
<accession>A0ABV8J899</accession>
<comment type="caution">
    <text evidence="2">The sequence shown here is derived from an EMBL/GenBank/DDBJ whole genome shotgun (WGS) entry which is preliminary data.</text>
</comment>
<dbReference type="Proteomes" id="UP001595867">
    <property type="component" value="Unassembled WGS sequence"/>
</dbReference>
<evidence type="ECO:0000256" key="1">
    <source>
        <dbReference type="SAM" id="MobiDB-lite"/>
    </source>
</evidence>
<sequence>MSGVAGMPGKWERDAARQVVAEYHETVPAKLAGRVRSPPGRHDSGTDPGPPVPQWWETGAPRRR</sequence>
<feature type="region of interest" description="Disordered" evidence="1">
    <location>
        <begin position="25"/>
        <end position="64"/>
    </location>
</feature>
<dbReference type="RefSeq" id="WP_378071101.1">
    <property type="nucleotide sequence ID" value="NZ_JBHSBL010000024.1"/>
</dbReference>
<name>A0ABV8J899_9ACTN</name>
<evidence type="ECO:0000313" key="2">
    <source>
        <dbReference type="EMBL" id="MFC4070215.1"/>
    </source>
</evidence>
<dbReference type="EMBL" id="JBHSBL010000024">
    <property type="protein sequence ID" value="MFC4070215.1"/>
    <property type="molecule type" value="Genomic_DNA"/>
</dbReference>
<keyword evidence="3" id="KW-1185">Reference proteome</keyword>
<protein>
    <submittedName>
        <fullName evidence="2">Uncharacterized protein</fullName>
    </submittedName>
</protein>
<evidence type="ECO:0000313" key="3">
    <source>
        <dbReference type="Proteomes" id="UP001595867"/>
    </source>
</evidence>
<gene>
    <name evidence="2" type="ORF">ACFO0C_35240</name>
</gene>
<reference evidence="3" key="1">
    <citation type="journal article" date="2019" name="Int. J. Syst. Evol. Microbiol.">
        <title>The Global Catalogue of Microorganisms (GCM) 10K type strain sequencing project: providing services to taxonomists for standard genome sequencing and annotation.</title>
        <authorList>
            <consortium name="The Broad Institute Genomics Platform"/>
            <consortium name="The Broad Institute Genome Sequencing Center for Infectious Disease"/>
            <person name="Wu L."/>
            <person name="Ma J."/>
        </authorList>
    </citation>
    <scope>NUCLEOTIDE SEQUENCE [LARGE SCALE GENOMIC DNA]</scope>
    <source>
        <strain evidence="3">TBRC 5832</strain>
    </source>
</reference>